<evidence type="ECO:0000313" key="3">
    <source>
        <dbReference type="Proteomes" id="UP000616885"/>
    </source>
</evidence>
<dbReference type="EMBL" id="JADCTT010000001">
    <property type="protein sequence ID" value="KAF9758455.1"/>
    <property type="molecule type" value="Genomic_DNA"/>
</dbReference>
<accession>A0A8H7NLT4</accession>
<feature type="region of interest" description="Disordered" evidence="1">
    <location>
        <begin position="1"/>
        <end position="34"/>
    </location>
</feature>
<reference evidence="2" key="1">
    <citation type="submission" date="2020-10" db="EMBL/GenBank/DDBJ databases">
        <title>High-Quality Genome Resource of Clonostachys rosea strain S41 by Oxford Nanopore Long-Read Sequencing.</title>
        <authorList>
            <person name="Wang H."/>
        </authorList>
    </citation>
    <scope>NUCLEOTIDE SEQUENCE</scope>
    <source>
        <strain evidence="2">S41</strain>
    </source>
</reference>
<protein>
    <submittedName>
        <fullName evidence="2">Uncharacterized protein</fullName>
    </submittedName>
</protein>
<dbReference type="AlphaFoldDB" id="A0A8H7NLT4"/>
<comment type="caution">
    <text evidence="2">The sequence shown here is derived from an EMBL/GenBank/DDBJ whole genome shotgun (WGS) entry which is preliminary data.</text>
</comment>
<dbReference type="Proteomes" id="UP000616885">
    <property type="component" value="Unassembled WGS sequence"/>
</dbReference>
<name>A0A8H7NLT4_BIOOC</name>
<proteinExistence type="predicted"/>
<sequence>MVEVVEDAISPWPKLPQSAAATPKKHGQETDAHRRHADIVTSIPHLTAITIALAKHPPHGQQSQLVDFIASLWQSDVPNPTDGGGVLQLGLEKNSFGRKCLDRR</sequence>
<evidence type="ECO:0000256" key="1">
    <source>
        <dbReference type="SAM" id="MobiDB-lite"/>
    </source>
</evidence>
<organism evidence="2 3">
    <name type="scientific">Bionectria ochroleuca</name>
    <name type="common">Gliocladium roseum</name>
    <dbReference type="NCBI Taxonomy" id="29856"/>
    <lineage>
        <taxon>Eukaryota</taxon>
        <taxon>Fungi</taxon>
        <taxon>Dikarya</taxon>
        <taxon>Ascomycota</taxon>
        <taxon>Pezizomycotina</taxon>
        <taxon>Sordariomycetes</taxon>
        <taxon>Hypocreomycetidae</taxon>
        <taxon>Hypocreales</taxon>
        <taxon>Bionectriaceae</taxon>
        <taxon>Clonostachys</taxon>
    </lineage>
</organism>
<evidence type="ECO:0000313" key="2">
    <source>
        <dbReference type="EMBL" id="KAF9758455.1"/>
    </source>
</evidence>
<gene>
    <name evidence="2" type="ORF">IM811_000149</name>
</gene>